<evidence type="ECO:0000256" key="1">
    <source>
        <dbReference type="PROSITE-ProRule" id="PRU01005"/>
    </source>
</evidence>
<comment type="caution">
    <text evidence="1">Lacks conserved residue(s) required for the propagation of feature annotation.</text>
</comment>
<reference evidence="3 4" key="1">
    <citation type="submission" date="2019-10" db="EMBL/GenBank/DDBJ databases">
        <title>Assembly and Annotation for the nematode Trichostrongylus colubriformis.</title>
        <authorList>
            <person name="Martin J."/>
        </authorList>
    </citation>
    <scope>NUCLEOTIDE SEQUENCE [LARGE SCALE GENOMIC DNA]</scope>
    <source>
        <strain evidence="3">G859</strain>
        <tissue evidence="3">Whole worm</tissue>
    </source>
</reference>
<evidence type="ECO:0000313" key="3">
    <source>
        <dbReference type="EMBL" id="KAK5968604.1"/>
    </source>
</evidence>
<dbReference type="PANTHER" id="PTHR46219">
    <property type="entry name" value="PROTEIN CBG11138"/>
    <property type="match status" value="1"/>
</dbReference>
<dbReference type="Pfam" id="PF01549">
    <property type="entry name" value="ShK"/>
    <property type="match status" value="2"/>
</dbReference>
<gene>
    <name evidence="3" type="ORF">GCK32_007313</name>
</gene>
<feature type="domain" description="ShKT" evidence="2">
    <location>
        <begin position="39"/>
        <end position="79"/>
    </location>
</feature>
<protein>
    <submittedName>
        <fullName evidence="3">ShK domain-containing protein</fullName>
    </submittedName>
</protein>
<dbReference type="Proteomes" id="UP001331761">
    <property type="component" value="Unassembled WGS sequence"/>
</dbReference>
<evidence type="ECO:0000259" key="2">
    <source>
        <dbReference type="PROSITE" id="PS51670"/>
    </source>
</evidence>
<dbReference type="AlphaFoldDB" id="A0AAN8F3L6"/>
<accession>A0AAN8F3L6</accession>
<dbReference type="PANTHER" id="PTHR46219:SF5">
    <property type="entry name" value="SHKT DOMAIN-CONTAINING PROTEIN"/>
    <property type="match status" value="1"/>
</dbReference>
<name>A0AAN8F3L6_TRICO</name>
<dbReference type="InterPro" id="IPR003582">
    <property type="entry name" value="ShKT_dom"/>
</dbReference>
<proteinExistence type="predicted"/>
<feature type="non-terminal residue" evidence="3">
    <location>
        <position position="1"/>
    </location>
</feature>
<comment type="caution">
    <text evidence="3">The sequence shown here is derived from an EMBL/GenBank/DDBJ whole genome shotgun (WGS) entry which is preliminary data.</text>
</comment>
<dbReference type="PROSITE" id="PS51670">
    <property type="entry name" value="SHKT"/>
    <property type="match status" value="1"/>
</dbReference>
<dbReference type="EMBL" id="WIXE01021194">
    <property type="protein sequence ID" value="KAK5968604.1"/>
    <property type="molecule type" value="Genomic_DNA"/>
</dbReference>
<sequence length="136" mass="14553">CIDGACANASFQCINTTTGEVCCELSQIAPAAAGTTPACIDQVNPKTGRSDCQYKARQCVDPKYRDVMQAQCPRTCGFCEIGGSTLAPVPVGECRDLLNPATSKSDCADRFQYCQDPIYRDLMAQQCPLTCGYCGV</sequence>
<dbReference type="SMART" id="SM00254">
    <property type="entry name" value="ShKT"/>
    <property type="match status" value="2"/>
</dbReference>
<evidence type="ECO:0000313" key="4">
    <source>
        <dbReference type="Proteomes" id="UP001331761"/>
    </source>
</evidence>
<dbReference type="Gene3D" id="1.10.10.1940">
    <property type="match status" value="2"/>
</dbReference>
<organism evidence="3 4">
    <name type="scientific">Trichostrongylus colubriformis</name>
    <name type="common">Black scour worm</name>
    <dbReference type="NCBI Taxonomy" id="6319"/>
    <lineage>
        <taxon>Eukaryota</taxon>
        <taxon>Metazoa</taxon>
        <taxon>Ecdysozoa</taxon>
        <taxon>Nematoda</taxon>
        <taxon>Chromadorea</taxon>
        <taxon>Rhabditida</taxon>
        <taxon>Rhabditina</taxon>
        <taxon>Rhabditomorpha</taxon>
        <taxon>Strongyloidea</taxon>
        <taxon>Trichostrongylidae</taxon>
        <taxon>Trichostrongylus</taxon>
    </lineage>
</organism>
<keyword evidence="4" id="KW-1185">Reference proteome</keyword>